<dbReference type="SMART" id="SM00342">
    <property type="entry name" value="HTH_ARAC"/>
    <property type="match status" value="1"/>
</dbReference>
<dbReference type="PROSITE" id="PS00041">
    <property type="entry name" value="HTH_ARAC_FAMILY_1"/>
    <property type="match status" value="1"/>
</dbReference>
<proteinExistence type="predicted"/>
<keyword evidence="3" id="KW-0804">Transcription</keyword>
<accession>A0A7M3SAF8</accession>
<gene>
    <name evidence="5" type="ORF">bsdcttw_46160</name>
</gene>
<dbReference type="Gene3D" id="3.20.80.10">
    <property type="entry name" value="Regulatory factor, effector binding domain"/>
    <property type="match status" value="1"/>
</dbReference>
<dbReference type="PANTHER" id="PTHR47504:SF5">
    <property type="entry name" value="RIGHT ORIGIN-BINDING PROTEIN"/>
    <property type="match status" value="1"/>
</dbReference>
<keyword evidence="6" id="KW-1185">Reference proteome</keyword>
<reference evidence="5 6" key="1">
    <citation type="submission" date="2020-08" db="EMBL/GenBank/DDBJ databases">
        <title>Draft genome sequencing of an Anaerocolumna strain isolated from anoxic soil subjected to BSD treatment.</title>
        <authorList>
            <person name="Uek A."/>
            <person name="Tonouchi A."/>
        </authorList>
    </citation>
    <scope>NUCLEOTIDE SEQUENCE [LARGE SCALE GENOMIC DNA]</scope>
    <source>
        <strain evidence="5 6">CTTW</strain>
    </source>
</reference>
<dbReference type="InterPro" id="IPR020449">
    <property type="entry name" value="Tscrpt_reg_AraC-type_HTH"/>
</dbReference>
<dbReference type="Proteomes" id="UP000515703">
    <property type="component" value="Chromosome"/>
</dbReference>
<evidence type="ECO:0000256" key="2">
    <source>
        <dbReference type="ARBA" id="ARBA00023125"/>
    </source>
</evidence>
<feature type="domain" description="HTH araC/xylS-type" evidence="4">
    <location>
        <begin position="5"/>
        <end position="106"/>
    </location>
</feature>
<name>A0A7M3SAF8_9FIRM</name>
<dbReference type="InterPro" id="IPR011256">
    <property type="entry name" value="Reg_factor_effector_dom_sf"/>
</dbReference>
<dbReference type="InterPro" id="IPR018060">
    <property type="entry name" value="HTH_AraC"/>
</dbReference>
<keyword evidence="1" id="KW-0805">Transcription regulation</keyword>
<dbReference type="PROSITE" id="PS01124">
    <property type="entry name" value="HTH_ARAC_FAMILY_2"/>
    <property type="match status" value="1"/>
</dbReference>
<dbReference type="Pfam" id="PF12833">
    <property type="entry name" value="HTH_18"/>
    <property type="match status" value="1"/>
</dbReference>
<dbReference type="Gene3D" id="1.10.10.60">
    <property type="entry name" value="Homeodomain-like"/>
    <property type="match status" value="2"/>
</dbReference>
<dbReference type="GO" id="GO:0003700">
    <property type="term" value="F:DNA-binding transcription factor activity"/>
    <property type="evidence" value="ECO:0007669"/>
    <property type="project" value="InterPro"/>
</dbReference>
<dbReference type="InterPro" id="IPR050959">
    <property type="entry name" value="MarA-like"/>
</dbReference>
<dbReference type="PRINTS" id="PR00032">
    <property type="entry name" value="HTHARAC"/>
</dbReference>
<reference evidence="5 6" key="2">
    <citation type="submission" date="2020-08" db="EMBL/GenBank/DDBJ databases">
        <authorList>
            <person name="Ueki A."/>
            <person name="Tonouchi A."/>
        </authorList>
    </citation>
    <scope>NUCLEOTIDE SEQUENCE [LARGE SCALE GENOMIC DNA]</scope>
    <source>
        <strain evidence="5 6">CTTW</strain>
    </source>
</reference>
<evidence type="ECO:0000313" key="6">
    <source>
        <dbReference type="Proteomes" id="UP000515703"/>
    </source>
</evidence>
<dbReference type="EMBL" id="AP023368">
    <property type="protein sequence ID" value="BCK01576.1"/>
    <property type="molecule type" value="Genomic_DNA"/>
</dbReference>
<organism evidence="5 6">
    <name type="scientific">Anaerocolumna chitinilytica</name>
    <dbReference type="NCBI Taxonomy" id="1727145"/>
    <lineage>
        <taxon>Bacteria</taxon>
        <taxon>Bacillati</taxon>
        <taxon>Bacillota</taxon>
        <taxon>Clostridia</taxon>
        <taxon>Lachnospirales</taxon>
        <taxon>Lachnospiraceae</taxon>
        <taxon>Anaerocolumna</taxon>
    </lineage>
</organism>
<dbReference type="AlphaFoldDB" id="A0A7M3SAF8"/>
<evidence type="ECO:0000256" key="3">
    <source>
        <dbReference type="ARBA" id="ARBA00023163"/>
    </source>
</evidence>
<evidence type="ECO:0000256" key="1">
    <source>
        <dbReference type="ARBA" id="ARBA00023015"/>
    </source>
</evidence>
<evidence type="ECO:0000313" key="5">
    <source>
        <dbReference type="EMBL" id="BCK01576.1"/>
    </source>
</evidence>
<evidence type="ECO:0000259" key="4">
    <source>
        <dbReference type="PROSITE" id="PS01124"/>
    </source>
</evidence>
<sequence>MNKYQEIVETAKKYIHSKECPVTPDDAAKEINYSLRQLNRMFSMSTGITASEYIRWSKLAKSLFDLKYSDNPVIDIALKYGYESQESYTRAFKDNFSLNPGEYRKAKQQVNAKNWHINQFIHQSAHNALDKGLFRCGNVNSWIIVKPDRIWVSARRNTENLQAGKFYDICEREGIMRKVDALSNVISIGGAYFPSHDNSGLCFGAEVEEDYPLEFLSEFEVFRVPQSKYVVFNYPKYPIDNHGDAIYSTWHAQKDYDIAAQGLKLNFKKMPIFENDDDDMGYTLFFPASDVAEGI</sequence>
<dbReference type="SUPFAM" id="SSF46689">
    <property type="entry name" value="Homeodomain-like"/>
    <property type="match status" value="1"/>
</dbReference>
<dbReference type="PANTHER" id="PTHR47504">
    <property type="entry name" value="RIGHT ORIGIN-BINDING PROTEIN"/>
    <property type="match status" value="1"/>
</dbReference>
<keyword evidence="2" id="KW-0238">DNA-binding</keyword>
<dbReference type="GO" id="GO:0043565">
    <property type="term" value="F:sequence-specific DNA binding"/>
    <property type="evidence" value="ECO:0007669"/>
    <property type="project" value="InterPro"/>
</dbReference>
<dbReference type="InterPro" id="IPR018062">
    <property type="entry name" value="HTH_AraC-typ_CS"/>
</dbReference>
<protein>
    <submittedName>
        <fullName evidence="5">AraC family transcriptional regulator</fullName>
    </submittedName>
</protein>
<dbReference type="InterPro" id="IPR009057">
    <property type="entry name" value="Homeodomain-like_sf"/>
</dbReference>
<dbReference type="KEGG" id="acht:bsdcttw_46160"/>